<name>A0ABU5YGC6_9FLAO</name>
<feature type="non-terminal residue" evidence="1">
    <location>
        <position position="81"/>
    </location>
</feature>
<organism evidence="1 2">
    <name type="scientific">Capnocytophaga gingivalis</name>
    <dbReference type="NCBI Taxonomy" id="1017"/>
    <lineage>
        <taxon>Bacteria</taxon>
        <taxon>Pseudomonadati</taxon>
        <taxon>Bacteroidota</taxon>
        <taxon>Flavobacteriia</taxon>
        <taxon>Flavobacteriales</taxon>
        <taxon>Flavobacteriaceae</taxon>
        <taxon>Capnocytophaga</taxon>
    </lineage>
</organism>
<keyword evidence="2" id="KW-1185">Reference proteome</keyword>
<sequence length="81" mass="8361">ISELFGASSQTFAFFDDPCIVANRGIGKASRAANCEAILSKAGLTPDQIANFDDTRSVNIAGTTGGNPKLTPEVANTWTAG</sequence>
<dbReference type="RefSeq" id="WP_323980457.1">
    <property type="nucleotide sequence ID" value="NZ_JAYKBV010000110.1"/>
</dbReference>
<reference evidence="1 2" key="1">
    <citation type="submission" date="2023-12" db="EMBL/GenBank/DDBJ databases">
        <title>Genomic sequences of Capnocytophaga and Parvimonas strains.</title>
        <authorList>
            <person name="Watt R.M."/>
            <person name="Wang M."/>
            <person name="Yang T."/>
            <person name="Tong W.M."/>
        </authorList>
    </citation>
    <scope>NUCLEOTIDE SEQUENCE [LARGE SCALE GENOMIC DNA]</scope>
    <source>
        <strain evidence="1 2">CCUG 13156</strain>
    </source>
</reference>
<dbReference type="EMBL" id="JAYKBV010000110">
    <property type="protein sequence ID" value="MEB3042014.1"/>
    <property type="molecule type" value="Genomic_DNA"/>
</dbReference>
<proteinExistence type="predicted"/>
<gene>
    <name evidence="1" type="ORF">VJJ49_15180</name>
</gene>
<protein>
    <submittedName>
        <fullName evidence="1">Uncharacterized protein</fullName>
    </submittedName>
</protein>
<feature type="non-terminal residue" evidence="1">
    <location>
        <position position="1"/>
    </location>
</feature>
<evidence type="ECO:0000313" key="1">
    <source>
        <dbReference type="EMBL" id="MEB3042014.1"/>
    </source>
</evidence>
<comment type="caution">
    <text evidence="1">The sequence shown here is derived from an EMBL/GenBank/DDBJ whole genome shotgun (WGS) entry which is preliminary data.</text>
</comment>
<evidence type="ECO:0000313" key="2">
    <source>
        <dbReference type="Proteomes" id="UP001324270"/>
    </source>
</evidence>
<dbReference type="Proteomes" id="UP001324270">
    <property type="component" value="Unassembled WGS sequence"/>
</dbReference>
<accession>A0ABU5YGC6</accession>